<reference evidence="2" key="2">
    <citation type="journal article" date="2018" name="Plant J.">
        <title>The Sorghum bicolor reference genome: improved assembly, gene annotations, a transcriptome atlas, and signatures of genome organization.</title>
        <authorList>
            <person name="McCormick R.F."/>
            <person name="Truong S.K."/>
            <person name="Sreedasyam A."/>
            <person name="Jenkins J."/>
            <person name="Shu S."/>
            <person name="Sims D."/>
            <person name="Kennedy M."/>
            <person name="Amirebrahimi M."/>
            <person name="Weers B.D."/>
            <person name="McKinley B."/>
            <person name="Mattison A."/>
            <person name="Morishige D.T."/>
            <person name="Grimwood J."/>
            <person name="Schmutz J."/>
            <person name="Mullet J.E."/>
        </authorList>
    </citation>
    <scope>NUCLEOTIDE SEQUENCE [LARGE SCALE GENOMIC DNA]</scope>
    <source>
        <strain evidence="2">cv. BTx623</strain>
    </source>
</reference>
<reference evidence="1 2" key="1">
    <citation type="journal article" date="2009" name="Nature">
        <title>The Sorghum bicolor genome and the diversification of grasses.</title>
        <authorList>
            <person name="Paterson A.H."/>
            <person name="Bowers J.E."/>
            <person name="Bruggmann R."/>
            <person name="Dubchak I."/>
            <person name="Grimwood J."/>
            <person name="Gundlach H."/>
            <person name="Haberer G."/>
            <person name="Hellsten U."/>
            <person name="Mitros T."/>
            <person name="Poliakov A."/>
            <person name="Schmutz J."/>
            <person name="Spannagl M."/>
            <person name="Tang H."/>
            <person name="Wang X."/>
            <person name="Wicker T."/>
            <person name="Bharti A.K."/>
            <person name="Chapman J."/>
            <person name="Feltus F.A."/>
            <person name="Gowik U."/>
            <person name="Grigoriev I.V."/>
            <person name="Lyons E."/>
            <person name="Maher C.A."/>
            <person name="Martis M."/>
            <person name="Narechania A."/>
            <person name="Otillar R.P."/>
            <person name="Penning B.W."/>
            <person name="Salamov A.A."/>
            <person name="Wang Y."/>
            <person name="Zhang L."/>
            <person name="Carpita N.C."/>
            <person name="Freeling M."/>
            <person name="Gingle A.R."/>
            <person name="Hash C.T."/>
            <person name="Keller B."/>
            <person name="Klein P."/>
            <person name="Kresovich S."/>
            <person name="McCann M.C."/>
            <person name="Ming R."/>
            <person name="Peterson D.G."/>
            <person name="Mehboob-ur-Rahman"/>
            <person name="Ware D."/>
            <person name="Westhoff P."/>
            <person name="Mayer K.F."/>
            <person name="Messing J."/>
            <person name="Rokhsar D.S."/>
        </authorList>
    </citation>
    <scope>NUCLEOTIDE SEQUENCE [LARGE SCALE GENOMIC DNA]</scope>
    <source>
        <strain evidence="2">cv. BTx623</strain>
    </source>
</reference>
<organism evidence="1 2">
    <name type="scientific">Sorghum bicolor</name>
    <name type="common">Sorghum</name>
    <name type="synonym">Sorghum vulgare</name>
    <dbReference type="NCBI Taxonomy" id="4558"/>
    <lineage>
        <taxon>Eukaryota</taxon>
        <taxon>Viridiplantae</taxon>
        <taxon>Streptophyta</taxon>
        <taxon>Embryophyta</taxon>
        <taxon>Tracheophyta</taxon>
        <taxon>Spermatophyta</taxon>
        <taxon>Magnoliopsida</taxon>
        <taxon>Liliopsida</taxon>
        <taxon>Poales</taxon>
        <taxon>Poaceae</taxon>
        <taxon>PACMAD clade</taxon>
        <taxon>Panicoideae</taxon>
        <taxon>Andropogonodae</taxon>
        <taxon>Andropogoneae</taxon>
        <taxon>Sorghinae</taxon>
        <taxon>Sorghum</taxon>
    </lineage>
</organism>
<dbReference type="Proteomes" id="UP000000768">
    <property type="component" value="Chromosome 1"/>
</dbReference>
<accession>A0A1Z5SAN5</accession>
<dbReference type="Gramene" id="OQU92825">
    <property type="protein sequence ID" value="OQU92825"/>
    <property type="gene ID" value="SORBI_3001G421450"/>
</dbReference>
<protein>
    <submittedName>
        <fullName evidence="1">Uncharacterized protein</fullName>
    </submittedName>
</protein>
<dbReference type="InParanoid" id="A0A1Z5SAN5"/>
<sequence>MVSVFVPVLTSLISRFQATTASSRIQPGCISCRFVARRPCVASLPCLCLLVPFLILVYTPPFAHMGNILAFAPPNANHHTPIQHAVFFRYTEQRATADAWVVRASRDLLRTTTTTTGLDCWR</sequence>
<evidence type="ECO:0000313" key="2">
    <source>
        <dbReference type="Proteomes" id="UP000000768"/>
    </source>
</evidence>
<dbReference type="EMBL" id="CM000760">
    <property type="protein sequence ID" value="OQU92825.1"/>
    <property type="molecule type" value="Genomic_DNA"/>
</dbReference>
<keyword evidence="2" id="KW-1185">Reference proteome</keyword>
<name>A0A1Z5SAN5_SORBI</name>
<evidence type="ECO:0000313" key="1">
    <source>
        <dbReference type="EMBL" id="OQU92825.1"/>
    </source>
</evidence>
<dbReference type="AlphaFoldDB" id="A0A1Z5SAN5"/>
<proteinExistence type="predicted"/>
<gene>
    <name evidence="1" type="ORF">SORBI_3001G421450</name>
</gene>